<sequence>DRKVHSGATVIFNCSINEQFRVSVQWLRDGRLIDPSTAPSRLAFKAGNQLLVLSE</sequence>
<dbReference type="InterPro" id="IPR007110">
    <property type="entry name" value="Ig-like_dom"/>
</dbReference>
<dbReference type="PROSITE" id="PS50835">
    <property type="entry name" value="IG_LIKE"/>
    <property type="match status" value="1"/>
</dbReference>
<proteinExistence type="predicted"/>
<gene>
    <name evidence="2" type="ORF">WUBG_18894</name>
</gene>
<evidence type="ECO:0000259" key="1">
    <source>
        <dbReference type="PROSITE" id="PS50835"/>
    </source>
</evidence>
<feature type="domain" description="Ig-like" evidence="1">
    <location>
        <begin position="1"/>
        <end position="55"/>
    </location>
</feature>
<comment type="caution">
    <text evidence="2">The sequence shown here is derived from an EMBL/GenBank/DDBJ whole genome shotgun (WGS) entry which is preliminary data.</text>
</comment>
<name>J9DZY4_WUCBA</name>
<dbReference type="Proteomes" id="UP000004810">
    <property type="component" value="Unassembled WGS sequence"/>
</dbReference>
<dbReference type="EMBL" id="ADBV01023096">
    <property type="protein sequence ID" value="EJW70197.1"/>
    <property type="molecule type" value="Genomic_DNA"/>
</dbReference>
<feature type="non-terminal residue" evidence="2">
    <location>
        <position position="55"/>
    </location>
</feature>
<accession>J9DZY4</accession>
<reference evidence="3" key="1">
    <citation type="submission" date="2012-08" db="EMBL/GenBank/DDBJ databases">
        <title>The Genome Sequence of Wuchereria bancrofti.</title>
        <authorList>
            <person name="Nutman T.B."/>
            <person name="Fink D.L."/>
            <person name="Russ C."/>
            <person name="Young S."/>
            <person name="Zeng Q."/>
            <person name="Koehrsen M."/>
            <person name="Alvarado L."/>
            <person name="Berlin A."/>
            <person name="Chapman S.B."/>
            <person name="Chen Z."/>
            <person name="Freedman E."/>
            <person name="Gellesch M."/>
            <person name="Goldberg J."/>
            <person name="Griggs A."/>
            <person name="Gujja S."/>
            <person name="Heilman E.R."/>
            <person name="Heiman D."/>
            <person name="Hepburn T."/>
            <person name="Howarth C."/>
            <person name="Jen D."/>
            <person name="Larson L."/>
            <person name="Lewis B."/>
            <person name="Mehta T."/>
            <person name="Park D."/>
            <person name="Pearson M."/>
            <person name="Roberts A."/>
            <person name="Saif S."/>
            <person name="Shea T."/>
            <person name="Shenoy N."/>
            <person name="Sisk P."/>
            <person name="Stolte C."/>
            <person name="Sykes S."/>
            <person name="Walk T."/>
            <person name="White J."/>
            <person name="Yandava C."/>
            <person name="Haas B."/>
            <person name="Henn M.R."/>
            <person name="Nusbaum C."/>
            <person name="Birren B."/>
        </authorList>
    </citation>
    <scope>NUCLEOTIDE SEQUENCE [LARGE SCALE GENOMIC DNA]</scope>
    <source>
        <strain evidence="3">NA</strain>
    </source>
</reference>
<evidence type="ECO:0000313" key="2">
    <source>
        <dbReference type="EMBL" id="EJW70197.1"/>
    </source>
</evidence>
<dbReference type="InterPro" id="IPR013783">
    <property type="entry name" value="Ig-like_fold"/>
</dbReference>
<dbReference type="Gene3D" id="2.60.40.10">
    <property type="entry name" value="Immunoglobulins"/>
    <property type="match status" value="1"/>
</dbReference>
<dbReference type="AlphaFoldDB" id="J9DZY4"/>
<dbReference type="SUPFAM" id="SSF48726">
    <property type="entry name" value="Immunoglobulin"/>
    <property type="match status" value="1"/>
</dbReference>
<protein>
    <recommendedName>
        <fullName evidence="1">Ig-like domain-containing protein</fullName>
    </recommendedName>
</protein>
<organism evidence="2 3">
    <name type="scientific">Wuchereria bancrofti</name>
    <dbReference type="NCBI Taxonomy" id="6293"/>
    <lineage>
        <taxon>Eukaryota</taxon>
        <taxon>Metazoa</taxon>
        <taxon>Ecdysozoa</taxon>
        <taxon>Nematoda</taxon>
        <taxon>Chromadorea</taxon>
        <taxon>Rhabditida</taxon>
        <taxon>Spirurina</taxon>
        <taxon>Spiruromorpha</taxon>
        <taxon>Filarioidea</taxon>
        <taxon>Onchocercidae</taxon>
        <taxon>Wuchereria</taxon>
    </lineage>
</organism>
<feature type="non-terminal residue" evidence="2">
    <location>
        <position position="1"/>
    </location>
</feature>
<dbReference type="InterPro" id="IPR036179">
    <property type="entry name" value="Ig-like_dom_sf"/>
</dbReference>
<evidence type="ECO:0000313" key="3">
    <source>
        <dbReference type="Proteomes" id="UP000004810"/>
    </source>
</evidence>